<evidence type="ECO:0000256" key="2">
    <source>
        <dbReference type="ARBA" id="ARBA00022490"/>
    </source>
</evidence>
<dbReference type="GO" id="GO:0005634">
    <property type="term" value="C:nucleus"/>
    <property type="evidence" value="ECO:0007669"/>
    <property type="project" value="TreeGrafter"/>
</dbReference>
<evidence type="ECO:0000256" key="1">
    <source>
        <dbReference type="ARBA" id="ARBA00022473"/>
    </source>
</evidence>
<reference evidence="9" key="2">
    <citation type="submission" date="2025-08" db="UniProtKB">
        <authorList>
            <consortium name="Ensembl"/>
        </authorList>
    </citation>
    <scope>IDENTIFICATION</scope>
</reference>
<sequence>MSLPRQEITIKTYDNSIPISESSKKIRNQQYLTITFPKSSQPGGNKRLRPSEIQVTVPPEAKWIHKLL</sequence>
<name>A0A8C0AB91_BOSMU</name>
<keyword evidence="4" id="KW-0221">Differentiation</keyword>
<dbReference type="PANTHER" id="PTHR16742:SF1">
    <property type="entry name" value="CYLICIN-1"/>
    <property type="match status" value="1"/>
</dbReference>
<dbReference type="GO" id="GO:0043159">
    <property type="term" value="C:acrosomal matrix"/>
    <property type="evidence" value="ECO:0007669"/>
    <property type="project" value="TreeGrafter"/>
</dbReference>
<evidence type="ECO:0000256" key="4">
    <source>
        <dbReference type="ARBA" id="ARBA00022782"/>
    </source>
</evidence>
<keyword evidence="3" id="KW-0677">Repeat</keyword>
<keyword evidence="10" id="KW-1185">Reference proteome</keyword>
<dbReference type="GO" id="GO:0030154">
    <property type="term" value="P:cell differentiation"/>
    <property type="evidence" value="ECO:0007669"/>
    <property type="project" value="UniProtKB-KW"/>
</dbReference>
<dbReference type="Proteomes" id="UP000694520">
    <property type="component" value="Chromosome X"/>
</dbReference>
<evidence type="ECO:0000256" key="6">
    <source>
        <dbReference type="ARBA" id="ARBA00023212"/>
    </source>
</evidence>
<dbReference type="Pfam" id="PF15241">
    <property type="entry name" value="Cylicin_N"/>
    <property type="match status" value="1"/>
</dbReference>
<dbReference type="PANTHER" id="PTHR16742">
    <property type="entry name" value="CYCLICIN"/>
    <property type="match status" value="1"/>
</dbReference>
<keyword evidence="5" id="KW-0744">Spermatogenesis</keyword>
<keyword evidence="1" id="KW-0217">Developmental protein</keyword>
<keyword evidence="2" id="KW-0963">Cytoplasm</keyword>
<comment type="subcellular location">
    <subcellularLocation>
        <location evidence="7">Cytoplasm</location>
        <location evidence="7">Cytoskeleton</location>
        <location evidence="7">Perinuclear theca</location>
        <location evidence="7">Calyx</location>
    </subcellularLocation>
</comment>
<evidence type="ECO:0000313" key="9">
    <source>
        <dbReference type="Ensembl" id="ENSBGRP00000021114.1"/>
    </source>
</evidence>
<proteinExistence type="predicted"/>
<dbReference type="InterPro" id="IPR029354">
    <property type="entry name" value="Cylicin_N"/>
</dbReference>
<dbReference type="GO" id="GO:0007283">
    <property type="term" value="P:spermatogenesis"/>
    <property type="evidence" value="ECO:0007669"/>
    <property type="project" value="UniProtKB-KW"/>
</dbReference>
<dbReference type="GO" id="GO:0005200">
    <property type="term" value="F:structural constituent of cytoskeleton"/>
    <property type="evidence" value="ECO:0007669"/>
    <property type="project" value="InterPro"/>
</dbReference>
<protein>
    <submittedName>
        <fullName evidence="9">Cylicin 1</fullName>
    </submittedName>
</protein>
<organism evidence="9 10">
    <name type="scientific">Bos mutus grunniens</name>
    <name type="common">Wild yak</name>
    <name type="synonym">Bos grunniens</name>
    <dbReference type="NCBI Taxonomy" id="30521"/>
    <lineage>
        <taxon>Eukaryota</taxon>
        <taxon>Metazoa</taxon>
        <taxon>Chordata</taxon>
        <taxon>Craniata</taxon>
        <taxon>Vertebrata</taxon>
        <taxon>Euteleostomi</taxon>
        <taxon>Mammalia</taxon>
        <taxon>Eutheria</taxon>
        <taxon>Laurasiatheria</taxon>
        <taxon>Artiodactyla</taxon>
        <taxon>Ruminantia</taxon>
        <taxon>Pecora</taxon>
        <taxon>Bovidae</taxon>
        <taxon>Bovinae</taxon>
        <taxon>Bos</taxon>
    </lineage>
</organism>
<dbReference type="GeneTree" id="ENSGT00730000111075"/>
<evidence type="ECO:0000313" key="10">
    <source>
        <dbReference type="Proteomes" id="UP000694520"/>
    </source>
</evidence>
<accession>A0A8C0AB91</accession>
<keyword evidence="6" id="KW-0206">Cytoskeleton</keyword>
<gene>
    <name evidence="9" type="primary">CYLC1</name>
</gene>
<evidence type="ECO:0000256" key="5">
    <source>
        <dbReference type="ARBA" id="ARBA00022871"/>
    </source>
</evidence>
<dbReference type="Ensembl" id="ENSBGRT00000024372.1">
    <property type="protein sequence ID" value="ENSBGRP00000021114.1"/>
    <property type="gene ID" value="ENSBGRG00000013173.1"/>
</dbReference>
<dbReference type="InterPro" id="IPR026189">
    <property type="entry name" value="CYLC"/>
</dbReference>
<dbReference type="GO" id="GO:0033150">
    <property type="term" value="C:cytoskeletal calyx"/>
    <property type="evidence" value="ECO:0007669"/>
    <property type="project" value="UniProtKB-SubCell"/>
</dbReference>
<reference evidence="9" key="3">
    <citation type="submission" date="2025-09" db="UniProtKB">
        <authorList>
            <consortium name="Ensembl"/>
        </authorList>
    </citation>
    <scope>IDENTIFICATION</scope>
</reference>
<dbReference type="AlphaFoldDB" id="A0A8C0AB91"/>
<evidence type="ECO:0000256" key="3">
    <source>
        <dbReference type="ARBA" id="ARBA00022737"/>
    </source>
</evidence>
<evidence type="ECO:0000256" key="7">
    <source>
        <dbReference type="ARBA" id="ARBA00049644"/>
    </source>
</evidence>
<feature type="domain" description="Cylicin N-terminal" evidence="8">
    <location>
        <begin position="7"/>
        <end position="59"/>
    </location>
</feature>
<evidence type="ECO:0000259" key="8">
    <source>
        <dbReference type="Pfam" id="PF15241"/>
    </source>
</evidence>
<reference evidence="9" key="1">
    <citation type="submission" date="2019-05" db="EMBL/GenBank/DDBJ databases">
        <authorList>
            <person name="Zhang S."/>
            <person name="Liu J."/>
        </authorList>
    </citation>
    <scope>NUCLEOTIDE SEQUENCE [LARGE SCALE GENOMIC DNA]</scope>
</reference>